<evidence type="ECO:0000313" key="2">
    <source>
        <dbReference type="Proteomes" id="UP000606008"/>
    </source>
</evidence>
<reference evidence="1" key="1">
    <citation type="submission" date="2024-05" db="EMBL/GenBank/DDBJ databases">
        <authorList>
            <person name="Jung D.-H."/>
        </authorList>
    </citation>
    <scope>NUCLEOTIDE SEQUENCE</scope>
    <source>
        <strain evidence="1">JA-25</strain>
    </source>
</reference>
<comment type="caution">
    <text evidence="1">The sequence shown here is derived from an EMBL/GenBank/DDBJ whole genome shotgun (WGS) entry which is preliminary data.</text>
</comment>
<proteinExistence type="predicted"/>
<sequence length="567" mass="60376">MTTTFTYAAPGSYTILQVGSSSATSVGTLACRVIEVMPTKEISFVTTTCSNRTVLLTYTLDAETSRYNQVTIDWGDGITTLAYPPPGTTTATPFRHVYAGTATNFTIKVTGSYTGGCSGNTSAQPVTIRNTVPADPTIASLVSDATKATITFQGPTGYNMTLYRKSGTGIYEPTSFSGTSGGYFAVPASPFAVSCYQIVATDVCGGSERRSSEVCSLAPVAQSEDKQNTISWPAYTGTGPVRLYRAYKNGFPAWAGPTSPYVDNVDITCGKTDCYVIEASVGPTTIRSSTVCTSGKDNGVPVSPVSAYVSVQTDGVKVQSNLPTVGLPSPYTLIVTRSDGNGSAFNPIGESNDRSFVDQTAQTNRQSYCYQTAIRNGCGNVSAPTPPTCTILLTKTSDGSLTWTQASPYSNGPPQSYQVISIDPSTGVSDKKPLSNQTTFQPSPQSQVTQYQIAALNGAGIESYSNPIDVELGLSLFMPNAFAPGSSLEKNRSFMAEGVRAFWNTFEMTIYSRWGDVVFNTTDKETTGWNGDINGNPAQSGYYSYRIRLTDASGRAFERTGQVLLIR</sequence>
<dbReference type="RefSeq" id="WP_157510597.1">
    <property type="nucleotide sequence ID" value="NZ_WAEL01000002.1"/>
</dbReference>
<dbReference type="Pfam" id="PF13585">
    <property type="entry name" value="CHU_C"/>
    <property type="match status" value="1"/>
</dbReference>
<evidence type="ECO:0008006" key="3">
    <source>
        <dbReference type="Google" id="ProtNLM"/>
    </source>
</evidence>
<keyword evidence="2" id="KW-1185">Reference proteome</keyword>
<gene>
    <name evidence="1" type="ORF">F7231_06125</name>
</gene>
<protein>
    <recommendedName>
        <fullName evidence="3">Gliding motility-associated C-terminal domain-containing protein</fullName>
    </recommendedName>
</protein>
<dbReference type="EMBL" id="WAEL01000002">
    <property type="protein sequence ID" value="NID09742.1"/>
    <property type="molecule type" value="Genomic_DNA"/>
</dbReference>
<accession>A0ABX0QF72</accession>
<name>A0ABX0QF72_9BACT</name>
<dbReference type="Proteomes" id="UP000606008">
    <property type="component" value="Unassembled WGS sequence"/>
</dbReference>
<organism evidence="1 2">
    <name type="scientific">Fibrivirga algicola</name>
    <dbReference type="NCBI Taxonomy" id="2950420"/>
    <lineage>
        <taxon>Bacteria</taxon>
        <taxon>Pseudomonadati</taxon>
        <taxon>Bacteroidota</taxon>
        <taxon>Cytophagia</taxon>
        <taxon>Cytophagales</taxon>
        <taxon>Spirosomataceae</taxon>
        <taxon>Fibrivirga</taxon>
    </lineage>
</organism>
<evidence type="ECO:0000313" key="1">
    <source>
        <dbReference type="EMBL" id="NID09742.1"/>
    </source>
</evidence>